<dbReference type="RefSeq" id="WP_130567965.1">
    <property type="nucleotide sequence ID" value="NZ_SHLY01000011.1"/>
</dbReference>
<comment type="cofactor">
    <cofactor evidence="1">
        <name>Mg(2+)</name>
        <dbReference type="ChEBI" id="CHEBI:18420"/>
    </cofactor>
</comment>
<evidence type="ECO:0000259" key="5">
    <source>
        <dbReference type="PROSITE" id="PS51462"/>
    </source>
</evidence>
<dbReference type="Gene3D" id="3.90.79.10">
    <property type="entry name" value="Nucleoside Triphosphate Pyrophosphohydrolase"/>
    <property type="match status" value="1"/>
</dbReference>
<evidence type="ECO:0000313" key="7">
    <source>
        <dbReference type="Proteomes" id="UP000292544"/>
    </source>
</evidence>
<keyword evidence="2" id="KW-0479">Metal-binding</keyword>
<dbReference type="SUPFAM" id="SSF55811">
    <property type="entry name" value="Nudix"/>
    <property type="match status" value="1"/>
</dbReference>
<evidence type="ECO:0000256" key="1">
    <source>
        <dbReference type="ARBA" id="ARBA00001946"/>
    </source>
</evidence>
<comment type="caution">
    <text evidence="6">The sequence shown here is derived from an EMBL/GenBank/DDBJ whole genome shotgun (WGS) entry which is preliminary data.</text>
</comment>
<protein>
    <submittedName>
        <fullName evidence="6">GDP-mannose mannosyl hydrolase</fullName>
    </submittedName>
</protein>
<keyword evidence="7" id="KW-1185">Reference proteome</keyword>
<dbReference type="Proteomes" id="UP000292544">
    <property type="component" value="Unassembled WGS sequence"/>
</dbReference>
<keyword evidence="3 6" id="KW-0378">Hydrolase</keyword>
<evidence type="ECO:0000313" key="6">
    <source>
        <dbReference type="EMBL" id="TAA39599.1"/>
    </source>
</evidence>
<evidence type="ECO:0000256" key="4">
    <source>
        <dbReference type="ARBA" id="ARBA00022842"/>
    </source>
</evidence>
<evidence type="ECO:0000256" key="3">
    <source>
        <dbReference type="ARBA" id="ARBA00022801"/>
    </source>
</evidence>
<proteinExistence type="predicted"/>
<feature type="domain" description="Nudix hydrolase" evidence="5">
    <location>
        <begin position="13"/>
        <end position="152"/>
    </location>
</feature>
<organism evidence="6 7">
    <name type="scientific">Corallincola spongiicola</name>
    <dbReference type="NCBI Taxonomy" id="2520508"/>
    <lineage>
        <taxon>Bacteria</taxon>
        <taxon>Pseudomonadati</taxon>
        <taxon>Pseudomonadota</taxon>
        <taxon>Gammaproteobacteria</taxon>
        <taxon>Alteromonadales</taxon>
        <taxon>Psychromonadaceae</taxon>
        <taxon>Corallincola</taxon>
    </lineage>
</organism>
<name>A0ABY1WKB0_9GAMM</name>
<dbReference type="PROSITE" id="PS51462">
    <property type="entry name" value="NUDIX"/>
    <property type="match status" value="1"/>
</dbReference>
<accession>A0ABY1WKB0</accession>
<dbReference type="InterPro" id="IPR000086">
    <property type="entry name" value="NUDIX_hydrolase_dom"/>
</dbReference>
<dbReference type="InterPro" id="IPR033715">
    <property type="entry name" value="GDPMH"/>
</dbReference>
<gene>
    <name evidence="6" type="ORF">EXY25_18645</name>
</gene>
<dbReference type="GO" id="GO:0016787">
    <property type="term" value="F:hydrolase activity"/>
    <property type="evidence" value="ECO:0007669"/>
    <property type="project" value="UniProtKB-KW"/>
</dbReference>
<sequence>MFLDSTTFKQVIGATPLVSIDLVVRDSDNNILLGKRANKPAQGYWFVPGGRIRKSEAISCALQRLLLQELELDLGEIGSRFFGVYEHFYEDCMFGAQPDTHYVVLAFEISLQGHPKSLPCEQHSEYRWFSEGELLADPVVHTHTKWYLEMNARADVPLSGALRSE</sequence>
<dbReference type="NCBIfam" id="NF011963">
    <property type="entry name" value="PRK15434.1"/>
    <property type="match status" value="1"/>
</dbReference>
<dbReference type="CDD" id="cd03430">
    <property type="entry name" value="NUDIX_GDPMH_NudD"/>
    <property type="match status" value="1"/>
</dbReference>
<dbReference type="EMBL" id="SHLY01000011">
    <property type="protein sequence ID" value="TAA39599.1"/>
    <property type="molecule type" value="Genomic_DNA"/>
</dbReference>
<dbReference type="Pfam" id="PF00293">
    <property type="entry name" value="NUDIX"/>
    <property type="match status" value="1"/>
</dbReference>
<keyword evidence="4" id="KW-0460">Magnesium</keyword>
<dbReference type="PIRSF" id="PIRSF037599">
    <property type="entry name" value="GDPMH"/>
    <property type="match status" value="1"/>
</dbReference>
<dbReference type="PANTHER" id="PTHR43046:SF12">
    <property type="entry name" value="GDP-MANNOSE MANNOSYL HYDROLASE"/>
    <property type="match status" value="1"/>
</dbReference>
<evidence type="ECO:0000256" key="2">
    <source>
        <dbReference type="ARBA" id="ARBA00022723"/>
    </source>
</evidence>
<reference evidence="7" key="1">
    <citation type="submission" date="2019-02" db="EMBL/GenBank/DDBJ databases">
        <title>Draft genome sequence of Muricauda sp. 176CP4-71.</title>
        <authorList>
            <person name="Park J.-S."/>
        </authorList>
    </citation>
    <scope>NUCLEOTIDE SEQUENCE [LARGE SCALE GENOMIC DNA]</scope>
    <source>
        <strain evidence="7">176GS2-150</strain>
    </source>
</reference>
<dbReference type="InterPro" id="IPR015797">
    <property type="entry name" value="NUDIX_hydrolase-like_dom_sf"/>
</dbReference>
<dbReference type="PANTHER" id="PTHR43046">
    <property type="entry name" value="GDP-MANNOSE MANNOSYL HYDROLASE"/>
    <property type="match status" value="1"/>
</dbReference>